<dbReference type="AlphaFoldDB" id="A0A857DLZ0"/>
<dbReference type="InterPro" id="IPR021451">
    <property type="entry name" value="DUF3102"/>
</dbReference>
<evidence type="ECO:0000313" key="2">
    <source>
        <dbReference type="EMBL" id="QHA01618.1"/>
    </source>
</evidence>
<evidence type="ECO:0000256" key="1">
    <source>
        <dbReference type="SAM" id="Coils"/>
    </source>
</evidence>
<dbReference type="Proteomes" id="UP000430508">
    <property type="component" value="Chromosome"/>
</dbReference>
<sequence length="248" mass="28433">MLKEAKDLLPHGGWGKWLEESVSYSQITADRLMRIYSAYGSNQPSLPESDAQAQELPNLTSSQALILLGLPPEDRAQFLVEMDAEGLSTRALKKAVDDWKLARQDKDRAFEERDQALQEKEDVRQKLDDEKGKNVELTAERDKLKAETNHLKQTKQKLEQEIENGKAAYDKLKERIGYKNIEKMSAGLTEAHNKAEANKIAFLYDTLNKTFKELAYEMTRFAAKNPDAHAMYQEKVRDFLLKSIKEKL</sequence>
<name>A0A857DLZ0_9FIRM</name>
<evidence type="ECO:0000313" key="3">
    <source>
        <dbReference type="Proteomes" id="UP000430508"/>
    </source>
</evidence>
<dbReference type="EMBL" id="CP046996">
    <property type="protein sequence ID" value="QHA01618.1"/>
    <property type="molecule type" value="Genomic_DNA"/>
</dbReference>
<dbReference type="RefSeq" id="WP_019224636.1">
    <property type="nucleotide sequence ID" value="NZ_CP046996.1"/>
</dbReference>
<keyword evidence="1" id="KW-0175">Coiled coil</keyword>
<proteinExistence type="predicted"/>
<organism evidence="2 3">
    <name type="scientific">Dehalobacter restrictus</name>
    <dbReference type="NCBI Taxonomy" id="55583"/>
    <lineage>
        <taxon>Bacteria</taxon>
        <taxon>Bacillati</taxon>
        <taxon>Bacillota</taxon>
        <taxon>Clostridia</taxon>
        <taxon>Eubacteriales</taxon>
        <taxon>Desulfitobacteriaceae</taxon>
        <taxon>Dehalobacter</taxon>
    </lineage>
</organism>
<feature type="coiled-coil region" evidence="1">
    <location>
        <begin position="106"/>
        <end position="175"/>
    </location>
</feature>
<dbReference type="Pfam" id="PF11300">
    <property type="entry name" value="DUF3102"/>
    <property type="match status" value="1"/>
</dbReference>
<reference evidence="2 3" key="1">
    <citation type="submission" date="2019-12" db="EMBL/GenBank/DDBJ databases">
        <title>Sequence classification of anaerobic respiratory reductive dehalogenases: First we see many, then we see few.</title>
        <authorList>
            <person name="Molenda O."/>
            <person name="Puentes Jacome L.A."/>
            <person name="Cao X."/>
            <person name="Nesbo C.L."/>
            <person name="Tang S."/>
            <person name="Morson N."/>
            <person name="Patron J."/>
            <person name="Lomheim L."/>
            <person name="Wishart D.S."/>
            <person name="Edwards E.A."/>
        </authorList>
    </citation>
    <scope>NUCLEOTIDE SEQUENCE [LARGE SCALE GENOMIC DNA]</scope>
    <source>
        <strain evidence="2 3">12DCA</strain>
    </source>
</reference>
<gene>
    <name evidence="2" type="ORF">GQ588_13695</name>
</gene>
<protein>
    <submittedName>
        <fullName evidence="2">DUF3102 domain-containing protein</fullName>
    </submittedName>
</protein>
<accession>A0A857DLZ0</accession>